<dbReference type="Proteomes" id="UP000663722">
    <property type="component" value="Chromosome"/>
</dbReference>
<evidence type="ECO:0000313" key="2">
    <source>
        <dbReference type="Proteomes" id="UP000663722"/>
    </source>
</evidence>
<organism evidence="1 2">
    <name type="scientific">Desulfonema magnum</name>
    <dbReference type="NCBI Taxonomy" id="45655"/>
    <lineage>
        <taxon>Bacteria</taxon>
        <taxon>Pseudomonadati</taxon>
        <taxon>Thermodesulfobacteriota</taxon>
        <taxon>Desulfobacteria</taxon>
        <taxon>Desulfobacterales</taxon>
        <taxon>Desulfococcaceae</taxon>
        <taxon>Desulfonema</taxon>
    </lineage>
</organism>
<reference evidence="1" key="1">
    <citation type="journal article" date="2021" name="Microb. Physiol.">
        <title>Proteogenomic Insights into the Physiology of Marine, Sulfate-Reducing, Filamentous Desulfonema limicola and Desulfonema magnum.</title>
        <authorList>
            <person name="Schnaars V."/>
            <person name="Wohlbrand L."/>
            <person name="Scheve S."/>
            <person name="Hinrichs C."/>
            <person name="Reinhardt R."/>
            <person name="Rabus R."/>
        </authorList>
    </citation>
    <scope>NUCLEOTIDE SEQUENCE</scope>
    <source>
        <strain evidence="1">4be13</strain>
    </source>
</reference>
<evidence type="ECO:0000313" key="1">
    <source>
        <dbReference type="EMBL" id="QTA86175.1"/>
    </source>
</evidence>
<dbReference type="EMBL" id="CP061800">
    <property type="protein sequence ID" value="QTA86175.1"/>
    <property type="molecule type" value="Genomic_DNA"/>
</dbReference>
<keyword evidence="2" id="KW-1185">Reference proteome</keyword>
<accession>A0A975GM15</accession>
<sequence>MTGSFVLWNKQGKFGSAKPSFWKKLKSDTKGETDMRKMMFLSVVFVLAALTDSEFADQSDGGRLHEC</sequence>
<name>A0A975GM15_9BACT</name>
<dbReference type="AlphaFoldDB" id="A0A975GM15"/>
<proteinExistence type="predicted"/>
<dbReference type="KEGG" id="dmm:dnm_021960"/>
<gene>
    <name evidence="1" type="ORF">dnm_021960</name>
</gene>
<protein>
    <submittedName>
        <fullName evidence="1">Uncharacterized protein</fullName>
    </submittedName>
</protein>